<dbReference type="AlphaFoldDB" id="A0A382JXF9"/>
<sequence length="152" mass="17728">LDSSYTDHEIDEGDIFYNNLVYDVKTTARMSKWHQKLRSGLIEPWEPYGMSDFTSKHIHHLYKYTGGLIFNSFEIPNDAKLTKVDGKIRESIKNNRKVLILGFVTQDDVTSKKPTWEGPKNPNYPNRKGVKYKSPNYIFHFTELKDVKSILV</sequence>
<feature type="non-terminal residue" evidence="1">
    <location>
        <position position="1"/>
    </location>
</feature>
<evidence type="ECO:0000313" key="1">
    <source>
        <dbReference type="EMBL" id="SVC16459.1"/>
    </source>
</evidence>
<organism evidence="1">
    <name type="scientific">marine metagenome</name>
    <dbReference type="NCBI Taxonomy" id="408172"/>
    <lineage>
        <taxon>unclassified sequences</taxon>
        <taxon>metagenomes</taxon>
        <taxon>ecological metagenomes</taxon>
    </lineage>
</organism>
<protein>
    <submittedName>
        <fullName evidence="1">Uncharacterized protein</fullName>
    </submittedName>
</protein>
<proteinExistence type="predicted"/>
<dbReference type="EMBL" id="UINC01076879">
    <property type="protein sequence ID" value="SVC16459.1"/>
    <property type="molecule type" value="Genomic_DNA"/>
</dbReference>
<reference evidence="1" key="1">
    <citation type="submission" date="2018-05" db="EMBL/GenBank/DDBJ databases">
        <authorList>
            <person name="Lanie J.A."/>
            <person name="Ng W.-L."/>
            <person name="Kazmierczak K.M."/>
            <person name="Andrzejewski T.M."/>
            <person name="Davidsen T.M."/>
            <person name="Wayne K.J."/>
            <person name="Tettelin H."/>
            <person name="Glass J.I."/>
            <person name="Rusch D."/>
            <person name="Podicherti R."/>
            <person name="Tsui H.-C.T."/>
            <person name="Winkler M.E."/>
        </authorList>
    </citation>
    <scope>NUCLEOTIDE SEQUENCE</scope>
</reference>
<accession>A0A382JXF9</accession>
<name>A0A382JXF9_9ZZZZ</name>
<gene>
    <name evidence="1" type="ORF">METZ01_LOCUS269313</name>
</gene>